<evidence type="ECO:0000256" key="1">
    <source>
        <dbReference type="SAM" id="MobiDB-lite"/>
    </source>
</evidence>
<dbReference type="SUPFAM" id="SSF48452">
    <property type="entry name" value="TPR-like"/>
    <property type="match status" value="1"/>
</dbReference>
<dbReference type="EMBL" id="AP024416">
    <property type="protein sequence ID" value="BCR83540.1"/>
    <property type="molecule type" value="Genomic_DNA"/>
</dbReference>
<evidence type="ECO:0000313" key="3">
    <source>
        <dbReference type="EMBL" id="BCR83540.1"/>
    </source>
</evidence>
<reference evidence="3" key="1">
    <citation type="submission" date="2021-01" db="EMBL/GenBank/DDBJ databases">
        <authorList>
            <consortium name="Aspergillus chevalieri M1 genome sequencing consortium"/>
            <person name="Kazuki M."/>
            <person name="Futagami T."/>
        </authorList>
    </citation>
    <scope>NUCLEOTIDE SEQUENCE</scope>
    <source>
        <strain evidence="3">M1</strain>
    </source>
</reference>
<dbReference type="GO" id="GO:0005697">
    <property type="term" value="C:telomerase holoenzyme complex"/>
    <property type="evidence" value="ECO:0007669"/>
    <property type="project" value="TreeGrafter"/>
</dbReference>
<feature type="domain" description="DNA/RNA-binding" evidence="2">
    <location>
        <begin position="239"/>
        <end position="328"/>
    </location>
</feature>
<evidence type="ECO:0000313" key="4">
    <source>
        <dbReference type="Proteomes" id="UP000637239"/>
    </source>
</evidence>
<accession>A0A7R7ZID3</accession>
<protein>
    <recommendedName>
        <fullName evidence="2">DNA/RNA-binding domain-containing protein</fullName>
    </recommendedName>
</protein>
<keyword evidence="4" id="KW-1185">Reference proteome</keyword>
<feature type="region of interest" description="Disordered" evidence="1">
    <location>
        <begin position="21"/>
        <end position="56"/>
    </location>
</feature>
<dbReference type="KEGG" id="ache:ACHE_10942S"/>
<dbReference type="InterPro" id="IPR045153">
    <property type="entry name" value="Est1/Ebs1-like"/>
</dbReference>
<proteinExistence type="predicted"/>
<dbReference type="InterPro" id="IPR018834">
    <property type="entry name" value="DNA/RNA-bd_Est1-type"/>
</dbReference>
<dbReference type="GO" id="GO:0000184">
    <property type="term" value="P:nuclear-transcribed mRNA catabolic process, nonsense-mediated decay"/>
    <property type="evidence" value="ECO:0007669"/>
    <property type="project" value="TreeGrafter"/>
</dbReference>
<dbReference type="Proteomes" id="UP000637239">
    <property type="component" value="Chromosome 1"/>
</dbReference>
<dbReference type="GO" id="GO:0070034">
    <property type="term" value="F:telomerase RNA binding"/>
    <property type="evidence" value="ECO:0007669"/>
    <property type="project" value="TreeGrafter"/>
</dbReference>
<dbReference type="GO" id="GO:0042162">
    <property type="term" value="F:telomeric DNA binding"/>
    <property type="evidence" value="ECO:0007669"/>
    <property type="project" value="TreeGrafter"/>
</dbReference>
<sequence length="599" mass="69253">MDNSFSRDSWEHHTISASAIYSNFQNEGTRPRQPEHPDNSSFKKEGNDEEERGLGSHVSEVQNHTVLSAEPAQAHDTKREQLVDEVSRIYAGLKMVENKCIETTKQHTESSNRLPDCQWQALIYLHRILLQEHHDFFLATQHPSASLALKQLPERYAMPARMWHYGIHSFLELLRNQLPDLLECTLTFLYWAYSMMTLFLESVPAFEDTWIECLGDLARYGMAVEDSIARDCENWAGVARYWYHKAADKNPNFGRIQHHFAVLACPDMLQELFYYTKSLVSVDPFPPAGEKIKLLFRRVQNEPKPDNQPTVAVFMTIHGKLFAQRPLSGFKTLMNAYLLCLDKFIGQLGSEFKMHGVFIASCNFAAVFQYGSTDAVLSNEFKESLAQEKTSLTSSKNWTPVENLDTIEAEFCEYKNSQSQKRLVYYGAHVTFKTLSALLDQIGNKNVFPAVHAYLAFIWCMTRNNNSIRHIELVVPWRKLTVFLNAMIWSNIDFRVMERDEIPIVEDRKCFPEDFLFRGQVWSQRYFSADYFEGALAEDDGRSVEVLSLTVARMYRCLWLGVQLAKLDRWIIYDASTSPKFSVTQFTLNLENRARSFDL</sequence>
<name>A0A7R7ZID3_ASPCH</name>
<gene>
    <name evidence="3" type="ORF">ACHE_10942S</name>
</gene>
<dbReference type="Gene3D" id="1.25.40.10">
    <property type="entry name" value="Tetratricopeptide repeat domain"/>
    <property type="match status" value="1"/>
</dbReference>
<dbReference type="RefSeq" id="XP_043132062.1">
    <property type="nucleotide sequence ID" value="XM_043284875.1"/>
</dbReference>
<evidence type="ECO:0000259" key="2">
    <source>
        <dbReference type="Pfam" id="PF10373"/>
    </source>
</evidence>
<reference evidence="3" key="2">
    <citation type="submission" date="2021-02" db="EMBL/GenBank/DDBJ databases">
        <title>Aspergillus chevalieri M1 genome sequence.</title>
        <authorList>
            <person name="Kadooka C."/>
            <person name="Mori K."/>
            <person name="Futagami T."/>
        </authorList>
    </citation>
    <scope>NUCLEOTIDE SEQUENCE</scope>
    <source>
        <strain evidence="3">M1</strain>
    </source>
</reference>
<feature type="compositionally biased region" description="Basic and acidic residues" evidence="1">
    <location>
        <begin position="29"/>
        <end position="46"/>
    </location>
</feature>
<dbReference type="InterPro" id="IPR011990">
    <property type="entry name" value="TPR-like_helical_dom_sf"/>
</dbReference>
<dbReference type="PANTHER" id="PTHR15696:SF0">
    <property type="entry name" value="TELOMERASE-BINDING PROTEIN EST1A"/>
    <property type="match status" value="1"/>
</dbReference>
<dbReference type="Pfam" id="PF10373">
    <property type="entry name" value="EST1_DNA_bind"/>
    <property type="match status" value="1"/>
</dbReference>
<organism evidence="3 4">
    <name type="scientific">Aspergillus chevalieri</name>
    <name type="common">Eurotium chevalieri</name>
    <dbReference type="NCBI Taxonomy" id="182096"/>
    <lineage>
        <taxon>Eukaryota</taxon>
        <taxon>Fungi</taxon>
        <taxon>Dikarya</taxon>
        <taxon>Ascomycota</taxon>
        <taxon>Pezizomycotina</taxon>
        <taxon>Eurotiomycetes</taxon>
        <taxon>Eurotiomycetidae</taxon>
        <taxon>Eurotiales</taxon>
        <taxon>Aspergillaceae</taxon>
        <taxon>Aspergillus</taxon>
        <taxon>Aspergillus subgen. Aspergillus</taxon>
    </lineage>
</organism>
<dbReference type="AlphaFoldDB" id="A0A7R7ZID3"/>
<dbReference type="GeneID" id="66977899"/>
<dbReference type="PANTHER" id="PTHR15696">
    <property type="entry name" value="SMG-7 SUPPRESSOR WITH MORPHOLOGICAL EFFECT ON GENITALIA PROTEIN 7"/>
    <property type="match status" value="1"/>
</dbReference>
<dbReference type="FunFam" id="1.25.40.10:FF:000202">
    <property type="entry name" value="Unplaced genomic scaffold supercont1.7, whole genome shotgun sequence"/>
    <property type="match status" value="1"/>
</dbReference>